<dbReference type="EMBL" id="JAENBP010000003">
    <property type="protein sequence ID" value="MBJ8349712.1"/>
    <property type="molecule type" value="Genomic_DNA"/>
</dbReference>
<feature type="domain" description="Carbohydrate kinase PfkB" evidence="10">
    <location>
        <begin position="6"/>
        <end position="290"/>
    </location>
</feature>
<reference evidence="11 12" key="1">
    <citation type="journal article" date="2021" name="Int. J. Syst. Evol. Microbiol.">
        <title>Streptococcus vicugnae sp. nov., isolated from faeces of alpacas (Vicugna pacos) and cattle (Bos taurus), Streptococcus zalophi sp. nov., and Streptococcus pacificus sp. nov., isolated from respiratory tract of California sea lions (Zalophus californianus).</title>
        <authorList>
            <person name="Volokhov D.V."/>
            <person name="Zagorodnyaya T.A."/>
            <person name="Shen Z."/>
            <person name="Blom J."/>
            <person name="Furtak V.A."/>
            <person name="Eisenberg T."/>
            <person name="Fan P."/>
            <person name="Jeong K.C."/>
            <person name="Gao Y."/>
            <person name="Zhang S."/>
            <person name="Amselle M."/>
        </authorList>
    </citation>
    <scope>NUCLEOTIDE SEQUENCE [LARGE SCALE GENOMIC DNA]</scope>
    <source>
        <strain evidence="12">CSL7508-lung</strain>
    </source>
</reference>
<dbReference type="SUPFAM" id="SSF53613">
    <property type="entry name" value="Ribokinase-like"/>
    <property type="match status" value="1"/>
</dbReference>
<dbReference type="GO" id="GO:0005524">
    <property type="term" value="F:ATP binding"/>
    <property type="evidence" value="ECO:0007669"/>
    <property type="project" value="UniProtKB-KW"/>
</dbReference>
<dbReference type="InterPro" id="IPR029056">
    <property type="entry name" value="Ribokinase-like"/>
</dbReference>
<dbReference type="Pfam" id="PF00294">
    <property type="entry name" value="PfkB"/>
    <property type="match status" value="1"/>
</dbReference>
<dbReference type="GO" id="GO:0008443">
    <property type="term" value="F:phosphofructokinase activity"/>
    <property type="evidence" value="ECO:0007669"/>
    <property type="project" value="TreeGrafter"/>
</dbReference>
<dbReference type="InterPro" id="IPR005926">
    <property type="entry name" value="LacC"/>
</dbReference>
<dbReference type="CDD" id="cd01164">
    <property type="entry name" value="FruK_PfkB_like"/>
    <property type="match status" value="1"/>
</dbReference>
<evidence type="ECO:0000256" key="5">
    <source>
        <dbReference type="ARBA" id="ARBA00022777"/>
    </source>
</evidence>
<evidence type="ECO:0000313" key="11">
    <source>
        <dbReference type="EMBL" id="MBJ8349712.1"/>
    </source>
</evidence>
<keyword evidence="4 7" id="KW-0547">Nucleotide-binding</keyword>
<keyword evidence="12" id="KW-1185">Reference proteome</keyword>
<comment type="caution">
    <text evidence="11">The sequence shown here is derived from an EMBL/GenBank/DDBJ whole genome shotgun (WGS) entry which is preliminary data.</text>
</comment>
<comment type="similarity">
    <text evidence="7 9">Belongs to the carbohydrate kinase PfkB family. LacC subfamily.</text>
</comment>
<dbReference type="GO" id="GO:0005829">
    <property type="term" value="C:cytosol"/>
    <property type="evidence" value="ECO:0007669"/>
    <property type="project" value="TreeGrafter"/>
</dbReference>
<dbReference type="GO" id="GO:0009024">
    <property type="term" value="F:tagatose-6-phosphate kinase activity"/>
    <property type="evidence" value="ECO:0007669"/>
    <property type="project" value="UniProtKB-UniRule"/>
</dbReference>
<dbReference type="GO" id="GO:0044281">
    <property type="term" value="P:small molecule metabolic process"/>
    <property type="evidence" value="ECO:0007669"/>
    <property type="project" value="UniProtKB-ARBA"/>
</dbReference>
<dbReference type="PANTHER" id="PTHR46566:SF5">
    <property type="entry name" value="1-PHOSPHOFRUCTOKINASE"/>
    <property type="match status" value="1"/>
</dbReference>
<keyword evidence="5 7" id="KW-0418">Kinase</keyword>
<dbReference type="InterPro" id="IPR002173">
    <property type="entry name" value="Carboh/pur_kinase_PfkB_CS"/>
</dbReference>
<evidence type="ECO:0000256" key="2">
    <source>
        <dbReference type="ARBA" id="ARBA00022679"/>
    </source>
</evidence>
<dbReference type="FunFam" id="3.40.1190.20:FF:000001">
    <property type="entry name" value="Phosphofructokinase"/>
    <property type="match status" value="1"/>
</dbReference>
<keyword evidence="3 7" id="KW-0423">Lactose metabolism</keyword>
<sequence>MILTITMNPSVDISYHLERLDLDTVNRVSEVVKTPGGKGLNVTRVLSELGDKVMASGCIGGTTGEYLTEHLDNSIKKCFFSISRDTRNCVAILHDGNQTEILEKGPMLDLDESEGFLNHFKIILKQADVVAISGSLPDGLEQDYYSRMIEIANTYHKKVVLDCSGKALEAVLASKNKPTVIKPNLEELSQLLGRSVSSDIEELKTVLNDDLFSGIEWIVVSLGSKGAFAKHHDTFYRVTIPKISVVNPVGSGDSTVAGISSALLHNESDEDLLTKANVLGMLNAQEKMTGHVNMANYDNLYKQIKVEEV</sequence>
<dbReference type="PROSITE" id="PS00584">
    <property type="entry name" value="PFKB_KINASES_2"/>
    <property type="match status" value="1"/>
</dbReference>
<dbReference type="Gene3D" id="3.40.1190.20">
    <property type="match status" value="1"/>
</dbReference>
<evidence type="ECO:0000256" key="7">
    <source>
        <dbReference type="HAMAP-Rule" id="MF_01557"/>
    </source>
</evidence>
<name>A0A934UDE4_9STRE</name>
<gene>
    <name evidence="7" type="primary">lacC</name>
    <name evidence="11" type="ORF">JHK64_03570</name>
</gene>
<dbReference type="RefSeq" id="WP_199567635.1">
    <property type="nucleotide sequence ID" value="NZ_JAENBP010000003.1"/>
</dbReference>
<keyword evidence="2 7" id="KW-0808">Transferase</keyword>
<accession>A0A934UDE4</accession>
<dbReference type="NCBIfam" id="TIGR01231">
    <property type="entry name" value="lacC"/>
    <property type="match status" value="1"/>
</dbReference>
<evidence type="ECO:0000256" key="9">
    <source>
        <dbReference type="PIRNR" id="PIRNR000535"/>
    </source>
</evidence>
<dbReference type="AlphaFoldDB" id="A0A934UDE4"/>
<evidence type="ECO:0000313" key="12">
    <source>
        <dbReference type="Proteomes" id="UP000644875"/>
    </source>
</evidence>
<comment type="pathway">
    <text evidence="7 9">Carbohydrate metabolism; D-tagatose 6-phosphate degradation; D-glyceraldehyde 3-phosphate and glycerone phosphate from D-tagatose 6-phosphate: step 1/2.</text>
</comment>
<evidence type="ECO:0000256" key="8">
    <source>
        <dbReference type="NCBIfam" id="TIGR01231"/>
    </source>
</evidence>
<proteinExistence type="inferred from homology"/>
<evidence type="ECO:0000256" key="4">
    <source>
        <dbReference type="ARBA" id="ARBA00022741"/>
    </source>
</evidence>
<evidence type="ECO:0000259" key="10">
    <source>
        <dbReference type="Pfam" id="PF00294"/>
    </source>
</evidence>
<dbReference type="GO" id="GO:0019512">
    <property type="term" value="P:lactose catabolic process via tagatose-6-phosphate"/>
    <property type="evidence" value="ECO:0007669"/>
    <property type="project" value="InterPro"/>
</dbReference>
<organism evidence="11 12">
    <name type="scientific">Streptococcus zalophi</name>
    <dbReference type="NCBI Taxonomy" id="640031"/>
    <lineage>
        <taxon>Bacteria</taxon>
        <taxon>Bacillati</taxon>
        <taxon>Bacillota</taxon>
        <taxon>Bacilli</taxon>
        <taxon>Lactobacillales</taxon>
        <taxon>Streptococcaceae</taxon>
        <taxon>Streptococcus</taxon>
    </lineage>
</organism>
<dbReference type="EC" id="2.7.1.144" evidence="7 8"/>
<dbReference type="PROSITE" id="PS00583">
    <property type="entry name" value="PFKB_KINASES_1"/>
    <property type="match status" value="1"/>
</dbReference>
<evidence type="ECO:0000256" key="1">
    <source>
        <dbReference type="ARBA" id="ARBA00005380"/>
    </source>
</evidence>
<evidence type="ECO:0000256" key="6">
    <source>
        <dbReference type="ARBA" id="ARBA00022840"/>
    </source>
</evidence>
<protein>
    <recommendedName>
        <fullName evidence="7 8">Tagatose-6-phosphate kinase</fullName>
        <ecNumber evidence="7 8">2.7.1.144</ecNumber>
    </recommendedName>
    <alternativeName>
        <fullName evidence="7">Phosphotagatokinase</fullName>
    </alternativeName>
</protein>
<comment type="similarity">
    <text evidence="1">Belongs to the carbohydrate kinase pfkB family.</text>
</comment>
<comment type="catalytic activity">
    <reaction evidence="7 9">
        <text>D-tagatofuranose 6-phosphate + ATP = D-tagatofuranose 1,6-bisphosphate + ADP + H(+)</text>
        <dbReference type="Rhea" id="RHEA:12420"/>
        <dbReference type="ChEBI" id="CHEBI:15378"/>
        <dbReference type="ChEBI" id="CHEBI:30616"/>
        <dbReference type="ChEBI" id="CHEBI:58694"/>
        <dbReference type="ChEBI" id="CHEBI:58695"/>
        <dbReference type="ChEBI" id="CHEBI:456216"/>
        <dbReference type="EC" id="2.7.1.144"/>
    </reaction>
</comment>
<dbReference type="PIRSF" id="PIRSF000535">
    <property type="entry name" value="1PFK/6PFK/LacC"/>
    <property type="match status" value="1"/>
</dbReference>
<dbReference type="InterPro" id="IPR017583">
    <property type="entry name" value="Tagatose/fructose_Pkinase"/>
</dbReference>
<dbReference type="Proteomes" id="UP000644875">
    <property type="component" value="Unassembled WGS sequence"/>
</dbReference>
<evidence type="ECO:0000256" key="3">
    <source>
        <dbReference type="ARBA" id="ARBA00022736"/>
    </source>
</evidence>
<keyword evidence="6 7" id="KW-0067">ATP-binding</keyword>
<dbReference type="GO" id="GO:2001059">
    <property type="term" value="P:D-tagatose 6-phosphate catabolic process"/>
    <property type="evidence" value="ECO:0007669"/>
    <property type="project" value="UniProtKB-UniRule"/>
</dbReference>
<dbReference type="PANTHER" id="PTHR46566">
    <property type="entry name" value="1-PHOSPHOFRUCTOKINASE-RELATED"/>
    <property type="match status" value="1"/>
</dbReference>
<dbReference type="NCBIfam" id="NF010033">
    <property type="entry name" value="PRK13508.1"/>
    <property type="match status" value="1"/>
</dbReference>
<dbReference type="NCBIfam" id="TIGR03168">
    <property type="entry name" value="1-PFK"/>
    <property type="match status" value="1"/>
</dbReference>
<dbReference type="InterPro" id="IPR011611">
    <property type="entry name" value="PfkB_dom"/>
</dbReference>
<dbReference type="HAMAP" id="MF_01557">
    <property type="entry name" value="LacC"/>
    <property type="match status" value="1"/>
</dbReference>